<dbReference type="InterPro" id="IPR008733">
    <property type="entry name" value="PEX11"/>
</dbReference>
<dbReference type="STRING" id="5217.A0A4Q1BID6"/>
<dbReference type="GO" id="GO:0016559">
    <property type="term" value="P:peroxisome fission"/>
    <property type="evidence" value="ECO:0007669"/>
    <property type="project" value="InterPro"/>
</dbReference>
<evidence type="ECO:0000256" key="4">
    <source>
        <dbReference type="ARBA" id="ARBA00046271"/>
    </source>
</evidence>
<dbReference type="PANTHER" id="PTHR12652">
    <property type="entry name" value="PEROXISOMAL BIOGENESIS FACTOR 11"/>
    <property type="match status" value="1"/>
</dbReference>
<dbReference type="InParanoid" id="A0A4Q1BID6"/>
<dbReference type="PANTHER" id="PTHR12652:SF19">
    <property type="entry name" value="PEROXISOMAL BIOGENESIS FACTOR 11"/>
    <property type="match status" value="1"/>
</dbReference>
<dbReference type="GO" id="GO:0005778">
    <property type="term" value="C:peroxisomal membrane"/>
    <property type="evidence" value="ECO:0007669"/>
    <property type="project" value="UniProtKB-SubCell"/>
</dbReference>
<dbReference type="Proteomes" id="UP000289152">
    <property type="component" value="Unassembled WGS sequence"/>
</dbReference>
<keyword evidence="2" id="KW-0472">Membrane</keyword>
<keyword evidence="3" id="KW-0576">Peroxisome</keyword>
<accession>A0A4Q1BID6</accession>
<organism evidence="6 7">
    <name type="scientific">Tremella mesenterica</name>
    <name type="common">Jelly fungus</name>
    <dbReference type="NCBI Taxonomy" id="5217"/>
    <lineage>
        <taxon>Eukaryota</taxon>
        <taxon>Fungi</taxon>
        <taxon>Dikarya</taxon>
        <taxon>Basidiomycota</taxon>
        <taxon>Agaricomycotina</taxon>
        <taxon>Tremellomycetes</taxon>
        <taxon>Tremellales</taxon>
        <taxon>Tremellaceae</taxon>
        <taxon>Tremella</taxon>
    </lineage>
</organism>
<evidence type="ECO:0000256" key="2">
    <source>
        <dbReference type="ARBA" id="ARBA00023136"/>
    </source>
</evidence>
<comment type="caution">
    <text evidence="6">The sequence shown here is derived from an EMBL/GenBank/DDBJ whole genome shotgun (WGS) entry which is preliminary data.</text>
</comment>
<sequence length="375" mass="42380">MSITASPSLSLLNLEDPHPVPHLRASSYPPRSHPVHSTRPPSPVQLRDQTNPWVTALQHPRPQRHVVMTDSISSIQSGWGIRSVEQARQPEWEPPERFAEVVVGSHMTSGGLEGLEGSGGTGGLGLTGGVGKGKDIYKEKKKDIKRDERDANGSLVVETWARVMDSSKGRDKVLKCLQYSLRTYLYILGLIATIRPHRPWCKSHSKRLKIAVSGLSLTRKCLLLLNPLHPIADLLSPQPMSPRDMFLHLFDLFSALSDDVYCLSRLGLVNKRKGKVADRWANRFWFLTTLMSLYTLHLRTIPHILISRRTEQNEKRMVEARWTNRKLLSDLIFVSYEVFSLSTLREPVQCLTGLLAALISTKKQYEQHSFMVKNA</sequence>
<proteinExistence type="predicted"/>
<name>A0A4Q1BID6_TREME</name>
<protein>
    <submittedName>
        <fullName evidence="6">Uncharacterized protein</fullName>
    </submittedName>
</protein>
<evidence type="ECO:0000313" key="6">
    <source>
        <dbReference type="EMBL" id="RXK37408.1"/>
    </source>
</evidence>
<evidence type="ECO:0000256" key="5">
    <source>
        <dbReference type="SAM" id="MobiDB-lite"/>
    </source>
</evidence>
<dbReference type="VEuPathDB" id="FungiDB:TREMEDRAFT_65653"/>
<comment type="subcellular location">
    <subcellularLocation>
        <location evidence="4">Peroxisome membrane</location>
    </subcellularLocation>
</comment>
<feature type="region of interest" description="Disordered" evidence="5">
    <location>
        <begin position="1"/>
        <end position="47"/>
    </location>
</feature>
<gene>
    <name evidence="6" type="ORF">M231_05308</name>
</gene>
<keyword evidence="1" id="KW-0962">Peroxisome biogenesis</keyword>
<reference evidence="6 7" key="1">
    <citation type="submission" date="2016-06" db="EMBL/GenBank/DDBJ databases">
        <title>Evolution of pathogenesis and genome organization in the Tremellales.</title>
        <authorList>
            <person name="Cuomo C."/>
            <person name="Litvintseva A."/>
            <person name="Heitman J."/>
            <person name="Chen Y."/>
            <person name="Sun S."/>
            <person name="Springer D."/>
            <person name="Dromer F."/>
            <person name="Young S."/>
            <person name="Zeng Q."/>
            <person name="Chapman S."/>
            <person name="Gujja S."/>
            <person name="Saif S."/>
            <person name="Birren B."/>
        </authorList>
    </citation>
    <scope>NUCLEOTIDE SEQUENCE [LARGE SCALE GENOMIC DNA]</scope>
    <source>
        <strain evidence="6 7">ATCC 28783</strain>
    </source>
</reference>
<evidence type="ECO:0000313" key="7">
    <source>
        <dbReference type="Proteomes" id="UP000289152"/>
    </source>
</evidence>
<dbReference type="OrthoDB" id="411017at2759"/>
<evidence type="ECO:0000256" key="3">
    <source>
        <dbReference type="ARBA" id="ARBA00023140"/>
    </source>
</evidence>
<evidence type="ECO:0000256" key="1">
    <source>
        <dbReference type="ARBA" id="ARBA00022593"/>
    </source>
</evidence>
<dbReference type="Pfam" id="PF05648">
    <property type="entry name" value="PEX11"/>
    <property type="match status" value="1"/>
</dbReference>
<keyword evidence="7" id="KW-1185">Reference proteome</keyword>
<dbReference type="EMBL" id="SDIL01000069">
    <property type="protein sequence ID" value="RXK37408.1"/>
    <property type="molecule type" value="Genomic_DNA"/>
</dbReference>
<dbReference type="AlphaFoldDB" id="A0A4Q1BID6"/>
<feature type="compositionally biased region" description="Polar residues" evidence="5">
    <location>
        <begin position="1"/>
        <end position="11"/>
    </location>
</feature>